<evidence type="ECO:0000256" key="9">
    <source>
        <dbReference type="PROSITE-ProRule" id="PRU00520"/>
    </source>
</evidence>
<dbReference type="InterPro" id="IPR043129">
    <property type="entry name" value="ATPase_NBD"/>
</dbReference>
<name>A0A8J7PLH6_9BACT</name>
<dbReference type="PROSITE" id="PS51163">
    <property type="entry name" value="YRDC"/>
    <property type="match status" value="1"/>
</dbReference>
<dbReference type="Proteomes" id="UP000664277">
    <property type="component" value="Unassembled WGS sequence"/>
</dbReference>
<dbReference type="GO" id="GO:0016874">
    <property type="term" value="F:ligase activity"/>
    <property type="evidence" value="ECO:0007669"/>
    <property type="project" value="UniProtKB-UniRule"/>
</dbReference>
<sequence>MKGIVQGVGFRPFVYVLATKYKLAGLVLNDTIGVEIELLGPAHEIDCFLADLKVKLPPAARIDEIILQEIEVGSRDYSSFEIAESRQLGSNIATRISPDLAVCRDCLDDLFKADRYLAPDSYAESFSDMFAEGFGDNIAESFCENIAESGFAHGLSNSNVRSLAESNAYFHYPYVNCTNCGPRFSIIKELPYDRPFTTMSAFPMCAACSTSYENPLDRRFHAQPVACRQCGPNYFLTAPKLSQDSALSQDSKLLQASKLSQDSEPLQDSPLSNNIRIATGDEAIRRAAQALNDGLILAIKGIGGYHLALDASNEKALLALRQRKYRRAKPFAVMVPDLASAIRLATLDDEGQGLLASVARPIVIAPAKTDSRLAPFLPLISPDNLDIGLLLPYTPLHYLLFAAGAPAAMVFTSANISGEPIAYLDEDAYADLQGLADLFLIGERPIQRRIDDSVVSVVGKEPLMVRRSRGYAPDAVARLPREQDFILALGGDLKNAVSLSVGGHVFMSQYVGDLEHSSCFDAFEETITDLLSMYKVPKSGLVVAYDLHPNYRSSLYRDTIEASRVIGIQHHRAHIASVLAEHNKLDELVLGLAMDGTGFGDDQAIWGGEIFLGSVSSGFERVCHLDYALLPGGDAAARFPQQALAGYLDETTGNALLSEPIFQFDEHFSNALKMVEKNVRVFKSSSVGRLFDAVAALCGFVGEVQFEAQAAIWLEHQARGQLKKMSEKDRSKLDRYRLNFEGKTLDFKFALSSVVEDRLNGVKPAAIALSFHLALAGSLADALEQLSEAHQVKLIAASGGVMQNSLLADFLREELSRRGLTLLLNRVVPPNDGGLSLGQLALASFS</sequence>
<evidence type="ECO:0000259" key="10">
    <source>
        <dbReference type="PROSITE" id="PS51160"/>
    </source>
</evidence>
<dbReference type="Gene3D" id="3.30.110.120">
    <property type="match status" value="1"/>
</dbReference>
<keyword evidence="4" id="KW-0479">Metal-binding</keyword>
<dbReference type="PROSITE" id="PS51160">
    <property type="entry name" value="ACYLPHOSPHATASE_3"/>
    <property type="match status" value="1"/>
</dbReference>
<organism evidence="12 13">
    <name type="scientific">Candidatus Obscuribacter phosphatis</name>
    <dbReference type="NCBI Taxonomy" id="1906157"/>
    <lineage>
        <taxon>Bacteria</taxon>
        <taxon>Bacillati</taxon>
        <taxon>Candidatus Melainabacteria</taxon>
        <taxon>Candidatus Obscuribacterales</taxon>
        <taxon>Candidatus Obscuribacteraceae</taxon>
        <taxon>Candidatus Obscuribacter</taxon>
    </lineage>
</organism>
<evidence type="ECO:0000256" key="5">
    <source>
        <dbReference type="ARBA" id="ARBA00022771"/>
    </source>
</evidence>
<dbReference type="GO" id="GO:0003998">
    <property type="term" value="F:acylphosphatase activity"/>
    <property type="evidence" value="ECO:0007669"/>
    <property type="project" value="UniProtKB-EC"/>
</dbReference>
<dbReference type="InterPro" id="IPR051060">
    <property type="entry name" value="Carbamoyltrans_HypF-like"/>
</dbReference>
<evidence type="ECO:0000313" key="12">
    <source>
        <dbReference type="EMBL" id="MBN8660825.1"/>
    </source>
</evidence>
<comment type="catalytic activity">
    <reaction evidence="9">
        <text>an acyl phosphate + H2O = a carboxylate + phosphate + H(+)</text>
        <dbReference type="Rhea" id="RHEA:14965"/>
        <dbReference type="ChEBI" id="CHEBI:15377"/>
        <dbReference type="ChEBI" id="CHEBI:15378"/>
        <dbReference type="ChEBI" id="CHEBI:29067"/>
        <dbReference type="ChEBI" id="CHEBI:43474"/>
        <dbReference type="ChEBI" id="CHEBI:59918"/>
        <dbReference type="EC" id="3.6.1.7"/>
    </reaction>
</comment>
<dbReference type="Pfam" id="PF01300">
    <property type="entry name" value="Sua5_yciO_yrdC"/>
    <property type="match status" value="1"/>
</dbReference>
<comment type="caution">
    <text evidence="12">The sequence shown here is derived from an EMBL/GenBank/DDBJ whole genome shotgun (WGS) entry which is preliminary data.</text>
</comment>
<dbReference type="InterPro" id="IPR004421">
    <property type="entry name" value="Carbamoyltransferase_HypF"/>
</dbReference>
<dbReference type="Pfam" id="PF22521">
    <property type="entry name" value="HypF_C_2"/>
    <property type="match status" value="1"/>
</dbReference>
<dbReference type="InterPro" id="IPR011125">
    <property type="entry name" value="Znf_HypF"/>
</dbReference>
<keyword evidence="6" id="KW-0862">Zinc</keyword>
<dbReference type="SUPFAM" id="SSF55821">
    <property type="entry name" value="YrdC/RibB"/>
    <property type="match status" value="1"/>
</dbReference>
<dbReference type="Pfam" id="PF00708">
    <property type="entry name" value="Acylphosphatase"/>
    <property type="match status" value="1"/>
</dbReference>
<evidence type="ECO:0000259" key="11">
    <source>
        <dbReference type="PROSITE" id="PS51163"/>
    </source>
</evidence>
<dbReference type="InterPro" id="IPR036046">
    <property type="entry name" value="Acylphosphatase-like_dom_sf"/>
</dbReference>
<dbReference type="Pfam" id="PF17788">
    <property type="entry name" value="HypF_C"/>
    <property type="match status" value="1"/>
</dbReference>
<dbReference type="PANTHER" id="PTHR42959">
    <property type="entry name" value="CARBAMOYLTRANSFERASE"/>
    <property type="match status" value="1"/>
</dbReference>
<evidence type="ECO:0000313" key="13">
    <source>
        <dbReference type="Proteomes" id="UP000664277"/>
    </source>
</evidence>
<keyword evidence="3" id="KW-0436">Ligase</keyword>
<evidence type="ECO:0000256" key="4">
    <source>
        <dbReference type="ARBA" id="ARBA00022723"/>
    </source>
</evidence>
<dbReference type="Pfam" id="PF07503">
    <property type="entry name" value="zf-HYPF"/>
    <property type="match status" value="2"/>
</dbReference>
<evidence type="ECO:0000256" key="6">
    <source>
        <dbReference type="ARBA" id="ARBA00022833"/>
    </source>
</evidence>
<dbReference type="GO" id="GO:0016743">
    <property type="term" value="F:carboxyl- or carbamoyltransferase activity"/>
    <property type="evidence" value="ECO:0007669"/>
    <property type="project" value="UniProtKB-UniRule"/>
</dbReference>
<dbReference type="InterPro" id="IPR055128">
    <property type="entry name" value="HypF_C_2"/>
</dbReference>
<dbReference type="GO" id="GO:0051604">
    <property type="term" value="P:protein maturation"/>
    <property type="evidence" value="ECO:0007669"/>
    <property type="project" value="TreeGrafter"/>
</dbReference>
<protein>
    <recommendedName>
        <fullName evidence="8">Carbamoyltransferase</fullName>
        <ecNumber evidence="8">6.2.-.-</ecNumber>
    </recommendedName>
</protein>
<feature type="domain" description="Acylphosphatase-like" evidence="10">
    <location>
        <begin position="1"/>
        <end position="84"/>
    </location>
</feature>
<dbReference type="EMBL" id="JAFLCK010000013">
    <property type="protein sequence ID" value="MBN8660825.1"/>
    <property type="molecule type" value="Genomic_DNA"/>
</dbReference>
<dbReference type="PIRSF" id="PIRSF006256">
    <property type="entry name" value="CMPcnvr_hdrg_mat"/>
    <property type="match status" value="1"/>
</dbReference>
<feature type="active site" evidence="9">
    <location>
        <position position="29"/>
    </location>
</feature>
<dbReference type="SUPFAM" id="SSF53067">
    <property type="entry name" value="Actin-like ATPase domain"/>
    <property type="match status" value="1"/>
</dbReference>
<accession>A0A8J7PLH6</accession>
<dbReference type="UniPathway" id="UPA00335"/>
<dbReference type="PANTHER" id="PTHR42959:SF1">
    <property type="entry name" value="CARBAMOYLTRANSFERASE HYPF"/>
    <property type="match status" value="1"/>
</dbReference>
<comment type="similarity">
    <text evidence="2 8">Belongs to the carbamoyltransferase HypF family.</text>
</comment>
<dbReference type="GO" id="GO:0003725">
    <property type="term" value="F:double-stranded RNA binding"/>
    <property type="evidence" value="ECO:0007669"/>
    <property type="project" value="InterPro"/>
</dbReference>
<evidence type="ECO:0000256" key="7">
    <source>
        <dbReference type="ARBA" id="ARBA00048220"/>
    </source>
</evidence>
<keyword evidence="9" id="KW-0378">Hydrolase</keyword>
<dbReference type="InterPro" id="IPR041440">
    <property type="entry name" value="HypF_C"/>
</dbReference>
<evidence type="ECO:0000256" key="1">
    <source>
        <dbReference type="ARBA" id="ARBA00004711"/>
    </source>
</evidence>
<evidence type="ECO:0000256" key="3">
    <source>
        <dbReference type="ARBA" id="ARBA00022598"/>
    </source>
</evidence>
<dbReference type="Gene3D" id="3.30.420.40">
    <property type="match status" value="1"/>
</dbReference>
<reference evidence="12" key="1">
    <citation type="submission" date="2021-02" db="EMBL/GenBank/DDBJ databases">
        <title>Genome-Resolved Metagenomics of a Microbial Community Performing Photosynthetic Biological Nutrient Removal.</title>
        <authorList>
            <person name="Mcdaniel E.A."/>
        </authorList>
    </citation>
    <scope>NUCLEOTIDE SEQUENCE</scope>
    <source>
        <strain evidence="12">UWPOB_OBS1</strain>
    </source>
</reference>
<comment type="catalytic activity">
    <reaction evidence="7">
        <text>C-terminal L-cysteinyl-[HypE protein] + carbamoyl phosphate + ATP + H2O = C-terminal S-carboxamide-L-cysteinyl-[HypE protein] + AMP + phosphate + diphosphate + H(+)</text>
        <dbReference type="Rhea" id="RHEA:55636"/>
        <dbReference type="Rhea" id="RHEA-COMP:14247"/>
        <dbReference type="Rhea" id="RHEA-COMP:14392"/>
        <dbReference type="ChEBI" id="CHEBI:15377"/>
        <dbReference type="ChEBI" id="CHEBI:15378"/>
        <dbReference type="ChEBI" id="CHEBI:30616"/>
        <dbReference type="ChEBI" id="CHEBI:33019"/>
        <dbReference type="ChEBI" id="CHEBI:43474"/>
        <dbReference type="ChEBI" id="CHEBI:58228"/>
        <dbReference type="ChEBI" id="CHEBI:76913"/>
        <dbReference type="ChEBI" id="CHEBI:139126"/>
        <dbReference type="ChEBI" id="CHEBI:456215"/>
    </reaction>
</comment>
<dbReference type="InterPro" id="IPR001792">
    <property type="entry name" value="Acylphosphatase-like_dom"/>
</dbReference>
<evidence type="ECO:0000256" key="2">
    <source>
        <dbReference type="ARBA" id="ARBA00008097"/>
    </source>
</evidence>
<dbReference type="Gene3D" id="3.90.870.50">
    <property type="match status" value="2"/>
</dbReference>
<feature type="active site" evidence="9">
    <location>
        <position position="11"/>
    </location>
</feature>
<gene>
    <name evidence="12" type="ORF">J0M35_10700</name>
</gene>
<proteinExistence type="inferred from homology"/>
<keyword evidence="5" id="KW-0863">Zinc-finger</keyword>
<dbReference type="AlphaFoldDB" id="A0A8J7PLH6"/>
<dbReference type="InterPro" id="IPR017945">
    <property type="entry name" value="DHBP_synth_RibB-like_a/b_dom"/>
</dbReference>
<dbReference type="GO" id="GO:0008270">
    <property type="term" value="F:zinc ion binding"/>
    <property type="evidence" value="ECO:0007669"/>
    <property type="project" value="UniProtKB-KW"/>
</dbReference>
<feature type="domain" description="YrdC-like" evidence="11">
    <location>
        <begin position="281"/>
        <end position="470"/>
    </location>
</feature>
<evidence type="ECO:0000256" key="8">
    <source>
        <dbReference type="PIRNR" id="PIRNR006256"/>
    </source>
</evidence>
<dbReference type="SUPFAM" id="SSF54975">
    <property type="entry name" value="Acylphosphatase/BLUF domain-like"/>
    <property type="match status" value="1"/>
</dbReference>
<comment type="pathway">
    <text evidence="1">Protein modification; [NiFe] hydrogenase maturation.</text>
</comment>
<dbReference type="InterPro" id="IPR006070">
    <property type="entry name" value="Sua5-like_dom"/>
</dbReference>
<dbReference type="Gene3D" id="3.30.420.360">
    <property type="match status" value="1"/>
</dbReference>
<dbReference type="EC" id="6.2.-.-" evidence="8"/>